<dbReference type="Proteomes" id="UP000652763">
    <property type="component" value="Unassembled WGS sequence"/>
</dbReference>
<comment type="caution">
    <text evidence="2">The sequence shown here is derived from an EMBL/GenBank/DDBJ whole genome shotgun (WGS) entry which is preliminary data.</text>
</comment>
<keyword evidence="1" id="KW-1133">Transmembrane helix</keyword>
<name>A0ABR8YIC4_9MICC</name>
<accession>A0ABR8YIC4</accession>
<protein>
    <submittedName>
        <fullName evidence="2">Uncharacterized protein</fullName>
    </submittedName>
</protein>
<evidence type="ECO:0000256" key="1">
    <source>
        <dbReference type="SAM" id="Phobius"/>
    </source>
</evidence>
<sequence length="61" mass="6033">MRVGTIVWGLVLAALGGLILAVQLTGIRLDAGMVLLGVLIGAGAALVVGGLISVLGRSRNP</sequence>
<proteinExistence type="predicted"/>
<organism evidence="2 3">
    <name type="scientific">Arthrobacter pullicola</name>
    <dbReference type="NCBI Taxonomy" id="2762224"/>
    <lineage>
        <taxon>Bacteria</taxon>
        <taxon>Bacillati</taxon>
        <taxon>Actinomycetota</taxon>
        <taxon>Actinomycetes</taxon>
        <taxon>Micrococcales</taxon>
        <taxon>Micrococcaceae</taxon>
        <taxon>Arthrobacter</taxon>
    </lineage>
</organism>
<evidence type="ECO:0000313" key="3">
    <source>
        <dbReference type="Proteomes" id="UP000652763"/>
    </source>
</evidence>
<keyword evidence="3" id="KW-1185">Reference proteome</keyword>
<reference evidence="2 3" key="1">
    <citation type="submission" date="2020-08" db="EMBL/GenBank/DDBJ databases">
        <title>A Genomic Blueprint of the Chicken Gut Microbiome.</title>
        <authorList>
            <person name="Gilroy R."/>
            <person name="Ravi A."/>
            <person name="Getino M."/>
            <person name="Pursley I."/>
            <person name="Horton D.L."/>
            <person name="Alikhan N.-F."/>
            <person name="Baker D."/>
            <person name="Gharbi K."/>
            <person name="Hall N."/>
            <person name="Watson M."/>
            <person name="Adriaenssens E.M."/>
            <person name="Foster-Nyarko E."/>
            <person name="Jarju S."/>
            <person name="Secka A."/>
            <person name="Antonio M."/>
            <person name="Oren A."/>
            <person name="Chaudhuri R."/>
            <person name="La Ragione R.M."/>
            <person name="Hildebrand F."/>
            <person name="Pallen M.J."/>
        </authorList>
    </citation>
    <scope>NUCLEOTIDE SEQUENCE [LARGE SCALE GENOMIC DNA]</scope>
    <source>
        <strain evidence="2 3">Sa2BUA2</strain>
    </source>
</reference>
<keyword evidence="1" id="KW-0472">Membrane</keyword>
<keyword evidence="1" id="KW-0812">Transmembrane</keyword>
<dbReference type="EMBL" id="JACSQC010000004">
    <property type="protein sequence ID" value="MBD8043949.1"/>
    <property type="molecule type" value="Genomic_DNA"/>
</dbReference>
<feature type="transmembrane region" description="Helical" evidence="1">
    <location>
        <begin position="31"/>
        <end position="55"/>
    </location>
</feature>
<evidence type="ECO:0000313" key="2">
    <source>
        <dbReference type="EMBL" id="MBD8043949.1"/>
    </source>
</evidence>
<gene>
    <name evidence="2" type="ORF">H9638_09040</name>
</gene>